<evidence type="ECO:0000256" key="4">
    <source>
        <dbReference type="ARBA" id="ARBA00022598"/>
    </source>
</evidence>
<dbReference type="InterPro" id="IPR014746">
    <property type="entry name" value="Gln_synth/guanido_kin_cat_dom"/>
</dbReference>
<reference evidence="11" key="1">
    <citation type="submission" date="2023-08" db="EMBL/GenBank/DDBJ databases">
        <title>Draft sequence of the Babesia gibsoni genome.</title>
        <authorList>
            <person name="Yamagishi J.Y."/>
            <person name="Xuan X.X."/>
        </authorList>
    </citation>
    <scope>NUCLEOTIDE SEQUENCE</scope>
    <source>
        <strain evidence="11">Azabu</strain>
    </source>
</reference>
<evidence type="ECO:0000313" key="12">
    <source>
        <dbReference type="Proteomes" id="UP001230268"/>
    </source>
</evidence>
<sequence length="664" mass="75982">MGFLEIGKPLSYKETKRRTEHVRMLGILELLCGYLRNLNRKDEVHKFGHEIEYLLVHLDPDSKKAKLVPCGLNLIDHLNNGGPSNSFKFMPEFASYMIEGVPKNPWELYSDFAPHILPWFSEAYDIIKTGLDELGLENVHPLTITSFPLLGVPDTIYHYESGYPEQSMIMESDYCDDVLVSPHPRFGTLARNIRLRRGKKVYISPPVLCNADHVSTNVSQKSETSSLTNGDVSFQDNVVSENKETTITKQHFDYIAEAAKVLPENTISSPNNFLDGKLSKLIDDVVASSVVRELDLVTPSIKIPGPDVIHMDAMVFGMGMGCVQTTYSCLDESEARYLYDQFTVLSPLFLAMTAATPIYRGFLSRLTTRWRVLSESVDDRRDEELSHIPFSRYSTVSLFISREPFLRDRYAVLNDVRVPSRPDIYDVCLSAGLDCIIARHYAAIFSRDPIVLFEEDLTQVDVRKTDHHFENFQSTNWNTVRFKPPPVSEQFPTMPWRVEFRCCESQLRPEENASLVILMATVVRVILKERWNLYIPMSLVHDNMEASDSQDAVTKQKFHFKTNLGSETLETKKYTLHEIFFSNDDLGLFRRCAKYYENELKAGAISKESYDIYMNSLSLFEKRMLGMISTNAQEIRDSVLNHPEYKGDGKVNHGIVYDLLIPFV</sequence>
<name>A0AAD8LQF1_BABGI</name>
<evidence type="ECO:0000256" key="1">
    <source>
        <dbReference type="ARBA" id="ARBA00005006"/>
    </source>
</evidence>
<evidence type="ECO:0000313" key="11">
    <source>
        <dbReference type="EMBL" id="KAK1442976.1"/>
    </source>
</evidence>
<protein>
    <recommendedName>
        <fullName evidence="3 10">Glutamate--cysteine ligase</fullName>
        <ecNumber evidence="3 10">6.3.2.2</ecNumber>
    </recommendedName>
    <alternativeName>
        <fullName evidence="9 10">Gamma-ECS</fullName>
    </alternativeName>
    <alternativeName>
        <fullName evidence="8 10">Gamma-glutamylcysteine synthetase</fullName>
    </alternativeName>
</protein>
<comment type="pathway">
    <text evidence="1 10">Sulfur metabolism; glutathione biosynthesis; glutathione from L-cysteine and L-glutamate: step 1/2.</text>
</comment>
<dbReference type="Pfam" id="PF03074">
    <property type="entry name" value="GCS"/>
    <property type="match status" value="1"/>
</dbReference>
<evidence type="ECO:0000256" key="6">
    <source>
        <dbReference type="ARBA" id="ARBA00022741"/>
    </source>
</evidence>
<keyword evidence="4 10" id="KW-0436">Ligase</keyword>
<dbReference type="EMBL" id="JAVEPI010000003">
    <property type="protein sequence ID" value="KAK1442976.1"/>
    <property type="molecule type" value="Genomic_DNA"/>
</dbReference>
<evidence type="ECO:0000256" key="10">
    <source>
        <dbReference type="RuleBase" id="RU367135"/>
    </source>
</evidence>
<evidence type="ECO:0000256" key="5">
    <source>
        <dbReference type="ARBA" id="ARBA00022684"/>
    </source>
</evidence>
<keyword evidence="6 10" id="KW-0547">Nucleotide-binding</keyword>
<dbReference type="GO" id="GO:0004357">
    <property type="term" value="F:glutamate-cysteine ligase activity"/>
    <property type="evidence" value="ECO:0007669"/>
    <property type="project" value="UniProtKB-UniRule"/>
</dbReference>
<dbReference type="PANTHER" id="PTHR11164">
    <property type="entry name" value="GLUTAMATE CYSTEINE LIGASE"/>
    <property type="match status" value="1"/>
</dbReference>
<gene>
    <name evidence="11" type="ORF">BgAZ_304940</name>
</gene>
<evidence type="ECO:0000256" key="7">
    <source>
        <dbReference type="ARBA" id="ARBA00022840"/>
    </source>
</evidence>
<evidence type="ECO:0000256" key="2">
    <source>
        <dbReference type="ARBA" id="ARBA00008100"/>
    </source>
</evidence>
<dbReference type="InterPro" id="IPR004308">
    <property type="entry name" value="GCS"/>
</dbReference>
<comment type="similarity">
    <text evidence="2 10">Belongs to the glutamate--cysteine ligase type 3 family.</text>
</comment>
<evidence type="ECO:0000256" key="8">
    <source>
        <dbReference type="ARBA" id="ARBA00030585"/>
    </source>
</evidence>
<dbReference type="PANTHER" id="PTHR11164:SF0">
    <property type="entry name" value="GLUTAMATE--CYSTEINE LIGASE CATALYTIC SUBUNIT"/>
    <property type="match status" value="1"/>
</dbReference>
<dbReference type="Proteomes" id="UP001230268">
    <property type="component" value="Unassembled WGS sequence"/>
</dbReference>
<dbReference type="AlphaFoldDB" id="A0AAD8LQF1"/>
<dbReference type="SUPFAM" id="SSF55931">
    <property type="entry name" value="Glutamine synthetase/guanido kinase"/>
    <property type="match status" value="1"/>
</dbReference>
<accession>A0AAD8LQF1</accession>
<dbReference type="EC" id="6.3.2.2" evidence="3 10"/>
<organism evidence="11 12">
    <name type="scientific">Babesia gibsoni</name>
    <dbReference type="NCBI Taxonomy" id="33632"/>
    <lineage>
        <taxon>Eukaryota</taxon>
        <taxon>Sar</taxon>
        <taxon>Alveolata</taxon>
        <taxon>Apicomplexa</taxon>
        <taxon>Aconoidasida</taxon>
        <taxon>Piroplasmida</taxon>
        <taxon>Babesiidae</taxon>
        <taxon>Babesia</taxon>
    </lineage>
</organism>
<evidence type="ECO:0000256" key="9">
    <source>
        <dbReference type="ARBA" id="ARBA00032122"/>
    </source>
</evidence>
<evidence type="ECO:0000256" key="3">
    <source>
        <dbReference type="ARBA" id="ARBA00012220"/>
    </source>
</evidence>
<comment type="caution">
    <text evidence="11">The sequence shown here is derived from an EMBL/GenBank/DDBJ whole genome shotgun (WGS) entry which is preliminary data.</text>
</comment>
<keyword evidence="12" id="KW-1185">Reference proteome</keyword>
<comment type="catalytic activity">
    <reaction evidence="10">
        <text>L-cysteine + L-glutamate + ATP = gamma-L-glutamyl-L-cysteine + ADP + phosphate + H(+)</text>
        <dbReference type="Rhea" id="RHEA:13285"/>
        <dbReference type="ChEBI" id="CHEBI:15378"/>
        <dbReference type="ChEBI" id="CHEBI:29985"/>
        <dbReference type="ChEBI" id="CHEBI:30616"/>
        <dbReference type="ChEBI" id="CHEBI:35235"/>
        <dbReference type="ChEBI" id="CHEBI:43474"/>
        <dbReference type="ChEBI" id="CHEBI:58173"/>
        <dbReference type="ChEBI" id="CHEBI:456216"/>
        <dbReference type="EC" id="6.3.2.2"/>
    </reaction>
</comment>
<keyword evidence="7 10" id="KW-0067">ATP-binding</keyword>
<proteinExistence type="inferred from homology"/>
<dbReference type="Gene3D" id="1.10.8.960">
    <property type="match status" value="1"/>
</dbReference>
<keyword evidence="5 10" id="KW-0317">Glutathione biosynthesis</keyword>
<dbReference type="Gene3D" id="3.30.590.50">
    <property type="match status" value="2"/>
</dbReference>
<dbReference type="GO" id="GO:0005524">
    <property type="term" value="F:ATP binding"/>
    <property type="evidence" value="ECO:0007669"/>
    <property type="project" value="UniProtKB-UniRule"/>
</dbReference>
<dbReference type="GO" id="GO:0006750">
    <property type="term" value="P:glutathione biosynthetic process"/>
    <property type="evidence" value="ECO:0007669"/>
    <property type="project" value="UniProtKB-UniRule"/>
</dbReference>